<name>X1PPB4_9ZZZZ</name>
<reference evidence="1" key="1">
    <citation type="journal article" date="2014" name="Front. Microbiol.">
        <title>High frequency of phylogenetically diverse reductive dehalogenase-homologous genes in deep subseafloor sedimentary metagenomes.</title>
        <authorList>
            <person name="Kawai M."/>
            <person name="Futagami T."/>
            <person name="Toyoda A."/>
            <person name="Takaki Y."/>
            <person name="Nishi S."/>
            <person name="Hori S."/>
            <person name="Arai W."/>
            <person name="Tsubouchi T."/>
            <person name="Morono Y."/>
            <person name="Uchiyama I."/>
            <person name="Ito T."/>
            <person name="Fujiyama A."/>
            <person name="Inagaki F."/>
            <person name="Takami H."/>
        </authorList>
    </citation>
    <scope>NUCLEOTIDE SEQUENCE</scope>
    <source>
        <strain evidence="1">Expedition CK06-06</strain>
    </source>
</reference>
<feature type="non-terminal residue" evidence="1">
    <location>
        <position position="64"/>
    </location>
</feature>
<protein>
    <submittedName>
        <fullName evidence="1">Uncharacterized protein</fullName>
    </submittedName>
</protein>
<dbReference type="EMBL" id="BARV01025118">
    <property type="protein sequence ID" value="GAI40880.1"/>
    <property type="molecule type" value="Genomic_DNA"/>
</dbReference>
<dbReference type="AlphaFoldDB" id="X1PPB4"/>
<organism evidence="1">
    <name type="scientific">marine sediment metagenome</name>
    <dbReference type="NCBI Taxonomy" id="412755"/>
    <lineage>
        <taxon>unclassified sequences</taxon>
        <taxon>metagenomes</taxon>
        <taxon>ecological metagenomes</taxon>
    </lineage>
</organism>
<accession>X1PPB4</accession>
<gene>
    <name evidence="1" type="ORF">S06H3_40869</name>
</gene>
<sequence>MLRGLLSVLVFGSALLHIHAEYKGPRVHVYLFKPLTMVFIILLALQGARPDASLYKYAILAGLG</sequence>
<comment type="caution">
    <text evidence="1">The sequence shown here is derived from an EMBL/GenBank/DDBJ whole genome shotgun (WGS) entry which is preliminary data.</text>
</comment>
<evidence type="ECO:0000313" key="1">
    <source>
        <dbReference type="EMBL" id="GAI40880.1"/>
    </source>
</evidence>
<proteinExistence type="predicted"/>